<name>A0A8K0JF13_9TREE</name>
<dbReference type="GO" id="GO:0005635">
    <property type="term" value="C:nuclear envelope"/>
    <property type="evidence" value="ECO:0007669"/>
    <property type="project" value="UniProtKB-ARBA"/>
</dbReference>
<dbReference type="InterPro" id="IPR018222">
    <property type="entry name" value="Nuclear_transport_factor_2_euk"/>
</dbReference>
<evidence type="ECO:0000259" key="4">
    <source>
        <dbReference type="PROSITE" id="PS50177"/>
    </source>
</evidence>
<protein>
    <recommendedName>
        <fullName evidence="3">Nuclear transport factor 2</fullName>
    </recommendedName>
</protein>
<reference evidence="5" key="1">
    <citation type="submission" date="2020-04" db="EMBL/GenBank/DDBJ databases">
        <title>Analysis of mating type loci in Filobasidium floriforme.</title>
        <authorList>
            <person name="Nowrousian M."/>
        </authorList>
    </citation>
    <scope>NUCLEOTIDE SEQUENCE</scope>
    <source>
        <strain evidence="5">CBS 6242</strain>
    </source>
</reference>
<sequence length="208" mass="23033">MADIQAIAEQSADYYYQTFDQSGKDRSSLTPLYRENSMLSWEGEQIMGNTAIIAKLNSLPFEKVQHKVTTSDAQPSSATVASLIVLVTGQLIVDDSPQPMPYSQTFQLVPDENGELSVDNVYMTGPDAFRPFLCLCYVYRRLLRVSRAQGQITACSGLSLTWSYFAVAKTTFSDCEYRAALRGLRPLASLILTTVICAGFTVKLVTRI</sequence>
<dbReference type="InterPro" id="IPR002075">
    <property type="entry name" value="NTF2_dom"/>
</dbReference>
<dbReference type="Pfam" id="PF02136">
    <property type="entry name" value="NTF2"/>
    <property type="match status" value="1"/>
</dbReference>
<dbReference type="PANTHER" id="PTHR12612">
    <property type="entry name" value="NUCLEAR TRANSPORT FACTOR 2"/>
    <property type="match status" value="1"/>
</dbReference>
<evidence type="ECO:0000256" key="1">
    <source>
        <dbReference type="ARBA" id="ARBA00004496"/>
    </source>
</evidence>
<dbReference type="CDD" id="cd00780">
    <property type="entry name" value="NTF2"/>
    <property type="match status" value="1"/>
</dbReference>
<dbReference type="GO" id="GO:0006606">
    <property type="term" value="P:protein import into nucleus"/>
    <property type="evidence" value="ECO:0007669"/>
    <property type="project" value="UniProtKB-ARBA"/>
</dbReference>
<comment type="subcellular location">
    <subcellularLocation>
        <location evidence="1">Cytoplasm</location>
    </subcellularLocation>
</comment>
<feature type="domain" description="NTF2" evidence="4">
    <location>
        <begin position="7"/>
        <end position="131"/>
    </location>
</feature>
<dbReference type="Proteomes" id="UP000812966">
    <property type="component" value="Unassembled WGS sequence"/>
</dbReference>
<dbReference type="Gene3D" id="3.10.450.50">
    <property type="match status" value="1"/>
</dbReference>
<dbReference type="AlphaFoldDB" id="A0A8K0JF13"/>
<dbReference type="SUPFAM" id="SSF54427">
    <property type="entry name" value="NTF2-like"/>
    <property type="match status" value="1"/>
</dbReference>
<comment type="caution">
    <text evidence="5">The sequence shown here is derived from an EMBL/GenBank/DDBJ whole genome shotgun (WGS) entry which is preliminary data.</text>
</comment>
<evidence type="ECO:0000256" key="3">
    <source>
        <dbReference type="ARBA" id="ARBA00026247"/>
    </source>
</evidence>
<accession>A0A8K0JF13</accession>
<dbReference type="InterPro" id="IPR045875">
    <property type="entry name" value="NTF2"/>
</dbReference>
<gene>
    <name evidence="5" type="ORF">FFLO_06396</name>
</gene>
<dbReference type="FunFam" id="3.10.450.50:FF:000005">
    <property type="entry name" value="Nuclear transport factor 2"/>
    <property type="match status" value="1"/>
</dbReference>
<keyword evidence="6" id="KW-1185">Reference proteome</keyword>
<dbReference type="EMBL" id="JABELV010000205">
    <property type="protein sequence ID" value="KAG7528130.1"/>
    <property type="molecule type" value="Genomic_DNA"/>
</dbReference>
<organism evidence="5 6">
    <name type="scientific">Filobasidium floriforme</name>
    <dbReference type="NCBI Taxonomy" id="5210"/>
    <lineage>
        <taxon>Eukaryota</taxon>
        <taxon>Fungi</taxon>
        <taxon>Dikarya</taxon>
        <taxon>Basidiomycota</taxon>
        <taxon>Agaricomycotina</taxon>
        <taxon>Tremellomycetes</taxon>
        <taxon>Filobasidiales</taxon>
        <taxon>Filobasidiaceae</taxon>
        <taxon>Filobasidium</taxon>
    </lineage>
</organism>
<dbReference type="PROSITE" id="PS50177">
    <property type="entry name" value="NTF2_DOMAIN"/>
    <property type="match status" value="1"/>
</dbReference>
<evidence type="ECO:0000313" key="6">
    <source>
        <dbReference type="Proteomes" id="UP000812966"/>
    </source>
</evidence>
<dbReference type="GO" id="GO:0005737">
    <property type="term" value="C:cytoplasm"/>
    <property type="evidence" value="ECO:0007669"/>
    <property type="project" value="UniProtKB-SubCell"/>
</dbReference>
<keyword evidence="2" id="KW-0963">Cytoplasm</keyword>
<dbReference type="InterPro" id="IPR032710">
    <property type="entry name" value="NTF2-like_dom_sf"/>
</dbReference>
<evidence type="ECO:0000313" key="5">
    <source>
        <dbReference type="EMBL" id="KAG7528130.1"/>
    </source>
</evidence>
<proteinExistence type="predicted"/>
<evidence type="ECO:0000256" key="2">
    <source>
        <dbReference type="ARBA" id="ARBA00022490"/>
    </source>
</evidence>